<evidence type="ECO:0000256" key="3">
    <source>
        <dbReference type="ARBA" id="ARBA00022840"/>
    </source>
</evidence>
<gene>
    <name evidence="5" type="ORF">HF682_11270</name>
</gene>
<keyword evidence="6" id="KW-1185">Reference proteome</keyword>
<organism evidence="5 6">
    <name type="scientific">Leeia aquatica</name>
    <dbReference type="NCBI Taxonomy" id="2725557"/>
    <lineage>
        <taxon>Bacteria</taxon>
        <taxon>Pseudomonadati</taxon>
        <taxon>Pseudomonadota</taxon>
        <taxon>Betaproteobacteria</taxon>
        <taxon>Neisseriales</taxon>
        <taxon>Leeiaceae</taxon>
        <taxon>Leeia</taxon>
    </lineage>
</organism>
<sequence>MSKHWLEQAHQKQHAAGLSLLQAYAELHAHSDITVALPRLAKEFGLGHIADTELPFIHWLDDHVAGGRLGQYQGQIRILLCDPTDPATLRWAAARQARYGQPLLVSQIVQGMLPQSAPPLAVHPASSGTSPAITILDNALADALRDGASDLHLETRSSGLVIKLRLDGVLIELSKHDGTPVAEQVISRLKVLAELDIAERRVPQDGRFRAAPLGRAIDFRVSIMPSIHGEDAVIRVLDKRALETGSQGLTLASLGFSEDVVSAVREAARLPHGMLLVTGPTGSGKTTTLYAAINEVYTGLDKIITIEDPIEYELDGVLQIPVNEKKGLTFARGLRSILRHDPDTILVGEIRDPETAEISIQSALTGHLVYTTVHANNAFDVLARFFHMGVDPYSFVSAVNTVLAQRLLRINCSQCRETVALDQQQQHRLGTKIASMQRGRGCAACRHTGYAGRKAIGEVLVLNDDIREHILARGSVSQLKRLAQQAGTRPMRDAALDLLHAGWTTAEEVLRVTAQG</sequence>
<reference evidence="5 6" key="1">
    <citation type="submission" date="2020-04" db="EMBL/GenBank/DDBJ databases">
        <title>Draft genome of Leeia sp. IMCC25680.</title>
        <authorList>
            <person name="Song J."/>
            <person name="Cho J.-C."/>
        </authorList>
    </citation>
    <scope>NUCLEOTIDE SEQUENCE [LARGE SCALE GENOMIC DNA]</scope>
    <source>
        <strain evidence="5 6">IMCC25680</strain>
    </source>
</reference>
<dbReference type="PROSITE" id="PS00662">
    <property type="entry name" value="T2SP_E"/>
    <property type="match status" value="1"/>
</dbReference>
<dbReference type="InterPro" id="IPR003593">
    <property type="entry name" value="AAA+_ATPase"/>
</dbReference>
<dbReference type="GO" id="GO:0005524">
    <property type="term" value="F:ATP binding"/>
    <property type="evidence" value="ECO:0007669"/>
    <property type="project" value="UniProtKB-KW"/>
</dbReference>
<feature type="domain" description="Bacterial type II secretion system protein E" evidence="4">
    <location>
        <begin position="338"/>
        <end position="352"/>
    </location>
</feature>
<dbReference type="EMBL" id="JABAIM010000002">
    <property type="protein sequence ID" value="NLR75743.1"/>
    <property type="molecule type" value="Genomic_DNA"/>
</dbReference>
<dbReference type="GO" id="GO:0016887">
    <property type="term" value="F:ATP hydrolysis activity"/>
    <property type="evidence" value="ECO:0007669"/>
    <property type="project" value="TreeGrafter"/>
</dbReference>
<dbReference type="CDD" id="cd01129">
    <property type="entry name" value="PulE-GspE-like"/>
    <property type="match status" value="1"/>
</dbReference>
<accession>A0A847S7K4</accession>
<keyword evidence="3" id="KW-0067">ATP-binding</keyword>
<dbReference type="Proteomes" id="UP000587991">
    <property type="component" value="Unassembled WGS sequence"/>
</dbReference>
<protein>
    <submittedName>
        <fullName evidence="5">Type II/IV secretion system protein</fullName>
    </submittedName>
</protein>
<dbReference type="PANTHER" id="PTHR30258">
    <property type="entry name" value="TYPE II SECRETION SYSTEM PROTEIN GSPE-RELATED"/>
    <property type="match status" value="1"/>
</dbReference>
<dbReference type="InterPro" id="IPR027417">
    <property type="entry name" value="P-loop_NTPase"/>
</dbReference>
<dbReference type="GO" id="GO:0005886">
    <property type="term" value="C:plasma membrane"/>
    <property type="evidence" value="ECO:0007669"/>
    <property type="project" value="TreeGrafter"/>
</dbReference>
<comment type="caution">
    <text evidence="5">The sequence shown here is derived from an EMBL/GenBank/DDBJ whole genome shotgun (WGS) entry which is preliminary data.</text>
</comment>
<dbReference type="PANTHER" id="PTHR30258:SF1">
    <property type="entry name" value="PROTEIN TRANSPORT PROTEIN HOFB HOMOLOG"/>
    <property type="match status" value="1"/>
</dbReference>
<dbReference type="AlphaFoldDB" id="A0A847S7K4"/>
<evidence type="ECO:0000259" key="4">
    <source>
        <dbReference type="PROSITE" id="PS00662"/>
    </source>
</evidence>
<dbReference type="SMART" id="SM00382">
    <property type="entry name" value="AAA"/>
    <property type="match status" value="1"/>
</dbReference>
<dbReference type="InterPro" id="IPR001482">
    <property type="entry name" value="T2SS/T4SS_dom"/>
</dbReference>
<dbReference type="SUPFAM" id="SSF52540">
    <property type="entry name" value="P-loop containing nucleoside triphosphate hydrolases"/>
    <property type="match status" value="1"/>
</dbReference>
<proteinExistence type="inferred from homology"/>
<name>A0A847S7K4_9NEIS</name>
<dbReference type="RefSeq" id="WP_168877387.1">
    <property type="nucleotide sequence ID" value="NZ_JABAIM010000002.1"/>
</dbReference>
<keyword evidence="2" id="KW-0547">Nucleotide-binding</keyword>
<comment type="similarity">
    <text evidence="1">Belongs to the GSP E family.</text>
</comment>
<dbReference type="Gene3D" id="3.40.50.300">
    <property type="entry name" value="P-loop containing nucleotide triphosphate hydrolases"/>
    <property type="match status" value="1"/>
</dbReference>
<evidence type="ECO:0000256" key="2">
    <source>
        <dbReference type="ARBA" id="ARBA00022741"/>
    </source>
</evidence>
<dbReference type="Pfam" id="PF00437">
    <property type="entry name" value="T2SSE"/>
    <property type="match status" value="1"/>
</dbReference>
<evidence type="ECO:0000313" key="5">
    <source>
        <dbReference type="EMBL" id="NLR75743.1"/>
    </source>
</evidence>
<evidence type="ECO:0000313" key="6">
    <source>
        <dbReference type="Proteomes" id="UP000587991"/>
    </source>
</evidence>
<evidence type="ECO:0000256" key="1">
    <source>
        <dbReference type="ARBA" id="ARBA00006611"/>
    </source>
</evidence>
<dbReference type="Gene3D" id="3.30.450.90">
    <property type="match status" value="1"/>
</dbReference>